<feature type="compositionally biased region" description="Basic and acidic residues" evidence="1">
    <location>
        <begin position="355"/>
        <end position="377"/>
    </location>
</feature>
<proteinExistence type="predicted"/>
<dbReference type="AlphaFoldDB" id="A0A673VRA4"/>
<dbReference type="Ensembl" id="ENSSSUT00005040971.1">
    <property type="protein sequence ID" value="ENSSSUP00005035976.1"/>
    <property type="gene ID" value="ENSSSUG00005023036.1"/>
</dbReference>
<dbReference type="InterPro" id="IPR053089">
    <property type="entry name" value="Rho_GEF18"/>
</dbReference>
<feature type="region of interest" description="Disordered" evidence="1">
    <location>
        <begin position="123"/>
        <end position="172"/>
    </location>
</feature>
<reference evidence="2" key="3">
    <citation type="submission" date="2025-09" db="UniProtKB">
        <authorList>
            <consortium name="Ensembl"/>
        </authorList>
    </citation>
    <scope>IDENTIFICATION</scope>
</reference>
<evidence type="ECO:0000256" key="1">
    <source>
        <dbReference type="SAM" id="MobiDB-lite"/>
    </source>
</evidence>
<feature type="region of interest" description="Disordered" evidence="1">
    <location>
        <begin position="1"/>
        <end position="31"/>
    </location>
</feature>
<evidence type="ECO:0000313" key="3">
    <source>
        <dbReference type="Proteomes" id="UP000472268"/>
    </source>
</evidence>
<dbReference type="OMA" id="EPGMAPW"/>
<organism evidence="2 3">
    <name type="scientific">Suricata suricatta</name>
    <name type="common">Meerkat</name>
    <dbReference type="NCBI Taxonomy" id="37032"/>
    <lineage>
        <taxon>Eukaryota</taxon>
        <taxon>Metazoa</taxon>
        <taxon>Chordata</taxon>
        <taxon>Craniata</taxon>
        <taxon>Vertebrata</taxon>
        <taxon>Euteleostomi</taxon>
        <taxon>Mammalia</taxon>
        <taxon>Eutheria</taxon>
        <taxon>Laurasiatheria</taxon>
        <taxon>Carnivora</taxon>
        <taxon>Feliformia</taxon>
        <taxon>Herpestidae</taxon>
        <taxon>Suricata</taxon>
    </lineage>
</organism>
<protein>
    <submittedName>
        <fullName evidence="2">Uncharacterized protein</fullName>
    </submittedName>
</protein>
<dbReference type="Proteomes" id="UP000472268">
    <property type="component" value="Chromosome 12"/>
</dbReference>
<feature type="compositionally biased region" description="Basic and acidic residues" evidence="1">
    <location>
        <begin position="223"/>
        <end position="235"/>
    </location>
</feature>
<name>A0A673VRA4_SURSU</name>
<evidence type="ECO:0000313" key="2">
    <source>
        <dbReference type="Ensembl" id="ENSSSUP00005035976.1"/>
    </source>
</evidence>
<feature type="region of interest" description="Disordered" evidence="1">
    <location>
        <begin position="353"/>
        <end position="377"/>
    </location>
</feature>
<reference evidence="2 3" key="1">
    <citation type="submission" date="2019-05" db="EMBL/GenBank/DDBJ databases">
        <title>A Chromosome-scale Meerkat (S. suricatta) Genome Assembly.</title>
        <authorList>
            <person name="Dudchenko O."/>
            <person name="Lieberman Aiden E."/>
            <person name="Tung J."/>
            <person name="Barreiro L.B."/>
            <person name="Clutton-Brock T.H."/>
        </authorList>
    </citation>
    <scope>NUCLEOTIDE SEQUENCE [LARGE SCALE GENOMIC DNA]</scope>
</reference>
<keyword evidence="3" id="KW-1185">Reference proteome</keyword>
<feature type="region of interest" description="Disordered" evidence="1">
    <location>
        <begin position="216"/>
        <end position="238"/>
    </location>
</feature>
<reference evidence="2" key="2">
    <citation type="submission" date="2025-08" db="UniProtKB">
        <authorList>
            <consortium name="Ensembl"/>
        </authorList>
    </citation>
    <scope>IDENTIFICATION</scope>
</reference>
<dbReference type="PANTHER" id="PTHR47440:SF1">
    <property type="entry name" value="RHO_RAC GUANINE NUCLEOTIDE EXCHANGE FACTOR 18"/>
    <property type="match status" value="1"/>
</dbReference>
<accession>A0A673VRA4</accession>
<dbReference type="PANTHER" id="PTHR47440">
    <property type="entry name" value="RIKEN CDNA A430078G23 GENE"/>
    <property type="match status" value="1"/>
</dbReference>
<sequence length="444" mass="48438">TRCGEEGRAEVSTPFISRSEGNPASKVESGLDVQTSSPLFWDEALKAQVKQIVWGEGLSPIPPHLWEGDGQGSLVTSVSAVFFSPTGLQDDGTPGQLSDSTEDLSLDLEALQGSEYLQDLGLEAFPHGQPGGPRDSGPPSEEAGGDSPFSSSARPQGRARRRSWERSRSCSESWQRLSFKAAAENEGACLPRTLASLALNLPGEDLQAWTQECLPGGGAPAEHPSKECDSPEKRVRSQSVPMSFDEISSLEISPALEVPSAVVQGLEPPVLECMEKDHVEPDHVLIVQKVLQELRQYHGARQRARLSVSPGEAPSDLTWFEFLSEREDRASKIERSDRSTRVKRRLSSLRCRVTRQKEKGKSPAQPKDKGQDARERKECISGHQLAQGTFFGHSSCPLCGKPFLSSVTDAVKRWQRPRTVPLEGESCSVSSFTALAEVSVRKTL</sequence>